<organism evidence="1 2">
    <name type="scientific">Euplotes crassus</name>
    <dbReference type="NCBI Taxonomy" id="5936"/>
    <lineage>
        <taxon>Eukaryota</taxon>
        <taxon>Sar</taxon>
        <taxon>Alveolata</taxon>
        <taxon>Ciliophora</taxon>
        <taxon>Intramacronucleata</taxon>
        <taxon>Spirotrichea</taxon>
        <taxon>Hypotrichia</taxon>
        <taxon>Euplotida</taxon>
        <taxon>Euplotidae</taxon>
        <taxon>Moneuplotes</taxon>
    </lineage>
</organism>
<proteinExistence type="predicted"/>
<evidence type="ECO:0000313" key="1">
    <source>
        <dbReference type="EMBL" id="CAI2385566.1"/>
    </source>
</evidence>
<protein>
    <submittedName>
        <fullName evidence="1">Uncharacterized protein</fullName>
    </submittedName>
</protein>
<dbReference type="EMBL" id="CAMPGE010027995">
    <property type="protein sequence ID" value="CAI2385566.1"/>
    <property type="molecule type" value="Genomic_DNA"/>
</dbReference>
<reference evidence="1" key="1">
    <citation type="submission" date="2023-07" db="EMBL/GenBank/DDBJ databases">
        <authorList>
            <consortium name="AG Swart"/>
            <person name="Singh M."/>
            <person name="Singh A."/>
            <person name="Seah K."/>
            <person name="Emmerich C."/>
        </authorList>
    </citation>
    <scope>NUCLEOTIDE SEQUENCE</scope>
    <source>
        <strain evidence="1">DP1</strain>
    </source>
</reference>
<keyword evidence="2" id="KW-1185">Reference proteome</keyword>
<dbReference type="AlphaFoldDB" id="A0AAD2DAQ0"/>
<gene>
    <name evidence="1" type="ORF">ECRASSUSDP1_LOCUS27143</name>
</gene>
<name>A0AAD2DAQ0_EUPCR</name>
<comment type="caution">
    <text evidence="1">The sequence shown here is derived from an EMBL/GenBank/DDBJ whole genome shotgun (WGS) entry which is preliminary data.</text>
</comment>
<dbReference type="Proteomes" id="UP001295684">
    <property type="component" value="Unassembled WGS sequence"/>
</dbReference>
<accession>A0AAD2DAQ0</accession>
<evidence type="ECO:0000313" key="2">
    <source>
        <dbReference type="Proteomes" id="UP001295684"/>
    </source>
</evidence>
<sequence>MRKSIKLKNLQFKSYIHKKSPCFMIKLLSQISRSKLKLPVYFDLVTLVKLKFQVFVNPLSCFGPNSGRMYNGIPTPIILNCPERL</sequence>